<dbReference type="Proteomes" id="UP001341840">
    <property type="component" value="Unassembled WGS sequence"/>
</dbReference>
<name>A0ABU6QZD3_9FABA</name>
<accession>A0ABU6QZD3</accession>
<evidence type="ECO:0000313" key="2">
    <source>
        <dbReference type="Proteomes" id="UP001341840"/>
    </source>
</evidence>
<gene>
    <name evidence="1" type="ORF">PIB30_099408</name>
</gene>
<dbReference type="EMBL" id="JASCZI010002655">
    <property type="protein sequence ID" value="MED6116344.1"/>
    <property type="molecule type" value="Genomic_DNA"/>
</dbReference>
<sequence>MAYSEKSMLLPHQNSKSNIIACFLLQNFIQLIMDMDLEENSSILDAFAPAGDDATEKKIQVVENTVE</sequence>
<keyword evidence="2" id="KW-1185">Reference proteome</keyword>
<organism evidence="1 2">
    <name type="scientific">Stylosanthes scabra</name>
    <dbReference type="NCBI Taxonomy" id="79078"/>
    <lineage>
        <taxon>Eukaryota</taxon>
        <taxon>Viridiplantae</taxon>
        <taxon>Streptophyta</taxon>
        <taxon>Embryophyta</taxon>
        <taxon>Tracheophyta</taxon>
        <taxon>Spermatophyta</taxon>
        <taxon>Magnoliopsida</taxon>
        <taxon>eudicotyledons</taxon>
        <taxon>Gunneridae</taxon>
        <taxon>Pentapetalae</taxon>
        <taxon>rosids</taxon>
        <taxon>fabids</taxon>
        <taxon>Fabales</taxon>
        <taxon>Fabaceae</taxon>
        <taxon>Papilionoideae</taxon>
        <taxon>50 kb inversion clade</taxon>
        <taxon>dalbergioids sensu lato</taxon>
        <taxon>Dalbergieae</taxon>
        <taxon>Pterocarpus clade</taxon>
        <taxon>Stylosanthes</taxon>
    </lineage>
</organism>
<reference evidence="1 2" key="1">
    <citation type="journal article" date="2023" name="Plants (Basel)">
        <title>Bridging the Gap: Combining Genomics and Transcriptomics Approaches to Understand Stylosanthes scabra, an Orphan Legume from the Brazilian Caatinga.</title>
        <authorList>
            <person name="Ferreira-Neto J.R.C."/>
            <person name="da Silva M.D."/>
            <person name="Binneck E."/>
            <person name="de Melo N.F."/>
            <person name="da Silva R.H."/>
            <person name="de Melo A.L.T.M."/>
            <person name="Pandolfi V."/>
            <person name="Bustamante F.O."/>
            <person name="Brasileiro-Vidal A.C."/>
            <person name="Benko-Iseppon A.M."/>
        </authorList>
    </citation>
    <scope>NUCLEOTIDE SEQUENCE [LARGE SCALE GENOMIC DNA]</scope>
    <source>
        <tissue evidence="1">Leaves</tissue>
    </source>
</reference>
<protein>
    <submittedName>
        <fullName evidence="1">Uncharacterized protein</fullName>
    </submittedName>
</protein>
<proteinExistence type="predicted"/>
<comment type="caution">
    <text evidence="1">The sequence shown here is derived from an EMBL/GenBank/DDBJ whole genome shotgun (WGS) entry which is preliminary data.</text>
</comment>
<evidence type="ECO:0000313" key="1">
    <source>
        <dbReference type="EMBL" id="MED6116344.1"/>
    </source>
</evidence>
<feature type="non-terminal residue" evidence="1">
    <location>
        <position position="1"/>
    </location>
</feature>